<dbReference type="Proteomes" id="UP001458880">
    <property type="component" value="Unassembled WGS sequence"/>
</dbReference>
<name>A0AAW1L813_POPJA</name>
<dbReference type="AlphaFoldDB" id="A0AAW1L813"/>
<accession>A0AAW1L813</accession>
<comment type="caution">
    <text evidence="2">The sequence shown here is derived from an EMBL/GenBank/DDBJ whole genome shotgun (WGS) entry which is preliminary data.</text>
</comment>
<feature type="region of interest" description="Disordered" evidence="1">
    <location>
        <begin position="29"/>
        <end position="85"/>
    </location>
</feature>
<feature type="compositionally biased region" description="Polar residues" evidence="1">
    <location>
        <begin position="57"/>
        <end position="67"/>
    </location>
</feature>
<proteinExistence type="predicted"/>
<reference evidence="2 3" key="1">
    <citation type="journal article" date="2024" name="BMC Genomics">
        <title>De novo assembly and annotation of Popillia japonica's genome with initial clues to its potential as an invasive pest.</title>
        <authorList>
            <person name="Cucini C."/>
            <person name="Boschi S."/>
            <person name="Funari R."/>
            <person name="Cardaioli E."/>
            <person name="Iannotti N."/>
            <person name="Marturano G."/>
            <person name="Paoli F."/>
            <person name="Bruttini M."/>
            <person name="Carapelli A."/>
            <person name="Frati F."/>
            <person name="Nardi F."/>
        </authorList>
    </citation>
    <scope>NUCLEOTIDE SEQUENCE [LARGE SCALE GENOMIC DNA]</scope>
    <source>
        <strain evidence="2">DMR45628</strain>
    </source>
</reference>
<dbReference type="EMBL" id="JASPKY010000151">
    <property type="protein sequence ID" value="KAK9730199.1"/>
    <property type="molecule type" value="Genomic_DNA"/>
</dbReference>
<keyword evidence="3" id="KW-1185">Reference proteome</keyword>
<evidence type="ECO:0000313" key="3">
    <source>
        <dbReference type="Proteomes" id="UP001458880"/>
    </source>
</evidence>
<gene>
    <name evidence="2" type="ORF">QE152_g15443</name>
</gene>
<protein>
    <submittedName>
        <fullName evidence="2">Uncharacterized protein</fullName>
    </submittedName>
</protein>
<evidence type="ECO:0000256" key="1">
    <source>
        <dbReference type="SAM" id="MobiDB-lite"/>
    </source>
</evidence>
<evidence type="ECO:0000313" key="2">
    <source>
        <dbReference type="EMBL" id="KAK9730199.1"/>
    </source>
</evidence>
<sequence>MGSKSFRAPTDFLCIRMYGIYLAGSVRNPKSEVVCPPSPKPGPSQRTWSDQKRTRGNHSGSVGSVSPRSCLPAESKTWSIATDVE</sequence>
<feature type="compositionally biased region" description="Polar residues" evidence="1">
    <location>
        <begin position="76"/>
        <end position="85"/>
    </location>
</feature>
<organism evidence="2 3">
    <name type="scientific">Popillia japonica</name>
    <name type="common">Japanese beetle</name>
    <dbReference type="NCBI Taxonomy" id="7064"/>
    <lineage>
        <taxon>Eukaryota</taxon>
        <taxon>Metazoa</taxon>
        <taxon>Ecdysozoa</taxon>
        <taxon>Arthropoda</taxon>
        <taxon>Hexapoda</taxon>
        <taxon>Insecta</taxon>
        <taxon>Pterygota</taxon>
        <taxon>Neoptera</taxon>
        <taxon>Endopterygota</taxon>
        <taxon>Coleoptera</taxon>
        <taxon>Polyphaga</taxon>
        <taxon>Scarabaeiformia</taxon>
        <taxon>Scarabaeidae</taxon>
        <taxon>Rutelinae</taxon>
        <taxon>Popillia</taxon>
    </lineage>
</organism>